<dbReference type="PANTHER" id="PTHR43290:SF2">
    <property type="entry name" value="MEVALONATE KINASE"/>
    <property type="match status" value="1"/>
</dbReference>
<dbReference type="OrthoDB" id="4983at2759"/>
<dbReference type="GO" id="GO:0005524">
    <property type="term" value="F:ATP binding"/>
    <property type="evidence" value="ECO:0007669"/>
    <property type="project" value="UniProtKB-KW"/>
</dbReference>
<dbReference type="Gene3D" id="3.30.70.890">
    <property type="entry name" value="GHMP kinase, C-terminal domain"/>
    <property type="match status" value="1"/>
</dbReference>
<proteinExistence type="inferred from homology"/>
<dbReference type="PRINTS" id="PR00959">
    <property type="entry name" value="MEVGALKINASE"/>
</dbReference>
<dbReference type="Proteomes" id="UP001152888">
    <property type="component" value="Unassembled WGS sequence"/>
</dbReference>
<feature type="domain" description="GHMP kinase C-terminal" evidence="6">
    <location>
        <begin position="335"/>
        <end position="408"/>
    </location>
</feature>
<keyword evidence="4" id="KW-0460">Magnesium</keyword>
<keyword evidence="5" id="KW-0444">Lipid biosynthesis</keyword>
<keyword evidence="5" id="KW-1207">Sterol metabolism</keyword>
<keyword evidence="5" id="KW-0752">Steroid biosynthesis</keyword>
<evidence type="ECO:0000256" key="3">
    <source>
        <dbReference type="ARBA" id="ARBA00022777"/>
    </source>
</evidence>
<evidence type="ECO:0000256" key="1">
    <source>
        <dbReference type="ARBA" id="ARBA00022490"/>
    </source>
</evidence>
<dbReference type="EC" id="2.7.1.36" evidence="5"/>
<dbReference type="InterPro" id="IPR006205">
    <property type="entry name" value="Mev_gal_kin"/>
</dbReference>
<name>A0A9P0M018_ACAOB</name>
<dbReference type="GO" id="GO:0006695">
    <property type="term" value="P:cholesterol biosynthetic process"/>
    <property type="evidence" value="ECO:0007669"/>
    <property type="project" value="TreeGrafter"/>
</dbReference>
<dbReference type="InterPro" id="IPR013750">
    <property type="entry name" value="GHMP_kinase_C_dom"/>
</dbReference>
<evidence type="ECO:0000256" key="5">
    <source>
        <dbReference type="RuleBase" id="RU363087"/>
    </source>
</evidence>
<dbReference type="Pfam" id="PF08544">
    <property type="entry name" value="GHMP_kinases_C"/>
    <property type="match status" value="1"/>
</dbReference>
<comment type="similarity">
    <text evidence="5">Belongs to the GHMP kinase family. Mevalonate kinase subfamily.</text>
</comment>
<dbReference type="GO" id="GO:0019287">
    <property type="term" value="P:isopentenyl diphosphate biosynthetic process, mevalonate pathway"/>
    <property type="evidence" value="ECO:0007669"/>
    <property type="project" value="TreeGrafter"/>
</dbReference>
<comment type="pathway">
    <text evidence="5">Isoprenoid biosynthesis; isopentenyl diphosphate biosynthesis via mevalonate pathway; isopentenyl diphosphate from (R)-mevalonate: step 1/3.</text>
</comment>
<dbReference type="AlphaFoldDB" id="A0A9P0M018"/>
<keyword evidence="1 5" id="KW-0963">Cytoplasm</keyword>
<dbReference type="InterPro" id="IPR014721">
    <property type="entry name" value="Ribsml_uS5_D2-typ_fold_subgr"/>
</dbReference>
<dbReference type="SUPFAM" id="SSF55060">
    <property type="entry name" value="GHMP Kinase, C-terminal domain"/>
    <property type="match status" value="1"/>
</dbReference>
<dbReference type="Gene3D" id="3.30.230.10">
    <property type="match status" value="1"/>
</dbReference>
<dbReference type="GO" id="GO:0005829">
    <property type="term" value="C:cytosol"/>
    <property type="evidence" value="ECO:0007669"/>
    <property type="project" value="TreeGrafter"/>
</dbReference>
<accession>A0A9P0M018</accession>
<keyword evidence="5" id="KW-0443">Lipid metabolism</keyword>
<comment type="catalytic activity">
    <reaction evidence="5">
        <text>(R)-mevalonate + ATP = (R)-5-phosphomevalonate + ADP + H(+)</text>
        <dbReference type="Rhea" id="RHEA:17065"/>
        <dbReference type="ChEBI" id="CHEBI:15378"/>
        <dbReference type="ChEBI" id="CHEBI:30616"/>
        <dbReference type="ChEBI" id="CHEBI:36464"/>
        <dbReference type="ChEBI" id="CHEBI:58146"/>
        <dbReference type="ChEBI" id="CHEBI:456216"/>
        <dbReference type="EC" id="2.7.1.36"/>
    </reaction>
</comment>
<reference evidence="7" key="1">
    <citation type="submission" date="2022-03" db="EMBL/GenBank/DDBJ databases">
        <authorList>
            <person name="Sayadi A."/>
        </authorList>
    </citation>
    <scope>NUCLEOTIDE SEQUENCE</scope>
</reference>
<keyword evidence="5" id="KW-0756">Sterol biosynthesis</keyword>
<dbReference type="EMBL" id="CAKOFQ010007664">
    <property type="protein sequence ID" value="CAH2005979.1"/>
    <property type="molecule type" value="Genomic_DNA"/>
</dbReference>
<evidence type="ECO:0000256" key="2">
    <source>
        <dbReference type="ARBA" id="ARBA00022679"/>
    </source>
</evidence>
<keyword evidence="5" id="KW-0547">Nucleotide-binding</keyword>
<comment type="caution">
    <text evidence="7">The sequence shown here is derived from an EMBL/GenBank/DDBJ whole genome shotgun (WGS) entry which is preliminary data.</text>
</comment>
<comment type="subcellular location">
    <subcellularLocation>
        <location evidence="5">Cytoplasm</location>
    </subcellularLocation>
</comment>
<evidence type="ECO:0000259" key="6">
    <source>
        <dbReference type="Pfam" id="PF08544"/>
    </source>
</evidence>
<evidence type="ECO:0000313" key="8">
    <source>
        <dbReference type="Proteomes" id="UP001152888"/>
    </source>
</evidence>
<keyword evidence="3 5" id="KW-0418">Kinase</keyword>
<protein>
    <recommendedName>
        <fullName evidence="5">Mevalonate kinase</fullName>
        <shortName evidence="5">MK</shortName>
        <ecNumber evidence="5">2.7.1.36</ecNumber>
    </recommendedName>
</protein>
<organism evidence="7 8">
    <name type="scientific">Acanthoscelides obtectus</name>
    <name type="common">Bean weevil</name>
    <name type="synonym">Bruchus obtectus</name>
    <dbReference type="NCBI Taxonomy" id="200917"/>
    <lineage>
        <taxon>Eukaryota</taxon>
        <taxon>Metazoa</taxon>
        <taxon>Ecdysozoa</taxon>
        <taxon>Arthropoda</taxon>
        <taxon>Hexapoda</taxon>
        <taxon>Insecta</taxon>
        <taxon>Pterygota</taxon>
        <taxon>Neoptera</taxon>
        <taxon>Endopterygota</taxon>
        <taxon>Coleoptera</taxon>
        <taxon>Polyphaga</taxon>
        <taxon>Cucujiformia</taxon>
        <taxon>Chrysomeloidea</taxon>
        <taxon>Chrysomelidae</taxon>
        <taxon>Bruchinae</taxon>
        <taxon>Bruchini</taxon>
        <taxon>Acanthoscelides</taxon>
    </lineage>
</organism>
<keyword evidence="5" id="KW-0753">Steroid metabolism</keyword>
<evidence type="ECO:0000256" key="4">
    <source>
        <dbReference type="ARBA" id="ARBA00022842"/>
    </source>
</evidence>
<evidence type="ECO:0000313" key="7">
    <source>
        <dbReference type="EMBL" id="CAH2005979.1"/>
    </source>
</evidence>
<dbReference type="NCBIfam" id="TIGR00549">
    <property type="entry name" value="mevalon_kin"/>
    <property type="match status" value="1"/>
</dbReference>
<dbReference type="InterPro" id="IPR036554">
    <property type="entry name" value="GHMP_kinase_C_sf"/>
</dbReference>
<dbReference type="GO" id="GO:0004496">
    <property type="term" value="F:mevalonate kinase activity"/>
    <property type="evidence" value="ECO:0007669"/>
    <property type="project" value="UniProtKB-EC"/>
</dbReference>
<keyword evidence="5" id="KW-0067">ATP-binding</keyword>
<gene>
    <name evidence="7" type="ORF">ACAOBT_LOCUS28840</name>
</gene>
<keyword evidence="8" id="KW-1185">Reference proteome</keyword>
<keyword evidence="2 5" id="KW-0808">Transferase</keyword>
<dbReference type="PANTHER" id="PTHR43290">
    <property type="entry name" value="MEVALONATE KINASE"/>
    <property type="match status" value="1"/>
</dbReference>
<dbReference type="InterPro" id="IPR020568">
    <property type="entry name" value="Ribosomal_Su5_D2-typ_SF"/>
</dbReference>
<dbReference type="SUPFAM" id="SSF54211">
    <property type="entry name" value="Ribosomal protein S5 domain 2-like"/>
    <property type="match status" value="1"/>
</dbReference>
<sequence>MSAEIVIGEQVALPEFKKVGVPVKVSAPGKIILHGEHSVVYGRLALAASIGLRTTVELSEIDIPNLFVVQLPSVKYVGTFDMQKLKHHLLEPLLPLTHESSMYCWEYPDFIHHDALTDRVMAFLDMHATLPPQHALSLKAAIFLIAGILGSSNIDIPSLSLHSETSLTIGAGTGSSASFLVSLAAALIQYVKTKKTGENFSKPCYKSSNWKVNHDYFRIEELSMISQWAYSAERIIHGNPSGVDNSVCTWGGLVEFRRGLAPKPVPLSSLGTMKCMLVNTRVPRDTARMVAKLAALYKSRHDMVNNIFNAMEDVAFLALKQYELLGKNEPGVLEATKAYEELAELCSTNHHLLCALGLSHPRLDEALLLLHRHGLVGAKLTGAGGGGHAFALIPPSYDDTVLAEICNELALAGFGATVAELGGVGVDLEQ</sequence>